<dbReference type="Proteomes" id="UP001612741">
    <property type="component" value="Unassembled WGS sequence"/>
</dbReference>
<organism evidence="4 5">
    <name type="scientific">Nonomuraea typhae</name>
    <dbReference type="NCBI Taxonomy" id="2603600"/>
    <lineage>
        <taxon>Bacteria</taxon>
        <taxon>Bacillati</taxon>
        <taxon>Actinomycetota</taxon>
        <taxon>Actinomycetes</taxon>
        <taxon>Streptosporangiales</taxon>
        <taxon>Streptosporangiaceae</taxon>
        <taxon>Nonomuraea</taxon>
    </lineage>
</organism>
<evidence type="ECO:0000313" key="4">
    <source>
        <dbReference type="EMBL" id="MFI6504187.1"/>
    </source>
</evidence>
<evidence type="ECO:0000259" key="3">
    <source>
        <dbReference type="PROSITE" id="PS50110"/>
    </source>
</evidence>
<protein>
    <submittedName>
        <fullName evidence="4">Response regulator transcription factor</fullName>
    </submittedName>
</protein>
<evidence type="ECO:0000256" key="1">
    <source>
        <dbReference type="ARBA" id="ARBA00023125"/>
    </source>
</evidence>
<keyword evidence="5" id="KW-1185">Reference proteome</keyword>
<gene>
    <name evidence="4" type="ORF">ACIBG2_42860</name>
</gene>
<dbReference type="InterPro" id="IPR058245">
    <property type="entry name" value="NreC/VraR/RcsB-like_REC"/>
</dbReference>
<dbReference type="Gene3D" id="3.40.50.2300">
    <property type="match status" value="1"/>
</dbReference>
<proteinExistence type="predicted"/>
<feature type="modified residue" description="4-aspartylphosphate" evidence="2">
    <location>
        <position position="57"/>
    </location>
</feature>
<reference evidence="4 5" key="1">
    <citation type="submission" date="2024-10" db="EMBL/GenBank/DDBJ databases">
        <title>The Natural Products Discovery Center: Release of the First 8490 Sequenced Strains for Exploring Actinobacteria Biosynthetic Diversity.</title>
        <authorList>
            <person name="Kalkreuter E."/>
            <person name="Kautsar S.A."/>
            <person name="Yang D."/>
            <person name="Bader C.D."/>
            <person name="Teijaro C.N."/>
            <person name="Fluegel L."/>
            <person name="Davis C.M."/>
            <person name="Simpson J.R."/>
            <person name="Lauterbach L."/>
            <person name="Steele A.D."/>
            <person name="Gui C."/>
            <person name="Meng S."/>
            <person name="Li G."/>
            <person name="Viehrig K."/>
            <person name="Ye F."/>
            <person name="Su P."/>
            <person name="Kiefer A.F."/>
            <person name="Nichols A."/>
            <person name="Cepeda A.J."/>
            <person name="Yan W."/>
            <person name="Fan B."/>
            <person name="Jiang Y."/>
            <person name="Adhikari A."/>
            <person name="Zheng C.-J."/>
            <person name="Schuster L."/>
            <person name="Cowan T.M."/>
            <person name="Smanski M.J."/>
            <person name="Chevrette M.G."/>
            <person name="De Carvalho L.P.S."/>
            <person name="Shen B."/>
        </authorList>
    </citation>
    <scope>NUCLEOTIDE SEQUENCE [LARGE SCALE GENOMIC DNA]</scope>
    <source>
        <strain evidence="4 5">NPDC050545</strain>
    </source>
</reference>
<feature type="domain" description="Response regulatory" evidence="3">
    <location>
        <begin position="3"/>
        <end position="122"/>
    </location>
</feature>
<accession>A0ABW7Z7N6</accession>
<evidence type="ECO:0000256" key="2">
    <source>
        <dbReference type="PROSITE-ProRule" id="PRU00169"/>
    </source>
</evidence>
<name>A0ABW7Z7N6_9ACTN</name>
<dbReference type="PANTHER" id="PTHR43214:SF43">
    <property type="entry name" value="TWO-COMPONENT RESPONSE REGULATOR"/>
    <property type="match status" value="1"/>
</dbReference>
<dbReference type="PROSITE" id="PS50110">
    <property type="entry name" value="RESPONSE_REGULATORY"/>
    <property type="match status" value="1"/>
</dbReference>
<dbReference type="Pfam" id="PF00072">
    <property type="entry name" value="Response_reg"/>
    <property type="match status" value="1"/>
</dbReference>
<dbReference type="SUPFAM" id="SSF52172">
    <property type="entry name" value="CheY-like"/>
    <property type="match status" value="1"/>
</dbReference>
<keyword evidence="2" id="KW-0597">Phosphoprotein</keyword>
<dbReference type="CDD" id="cd17535">
    <property type="entry name" value="REC_NarL-like"/>
    <property type="match status" value="1"/>
</dbReference>
<comment type="caution">
    <text evidence="4">The sequence shown here is derived from an EMBL/GenBank/DDBJ whole genome shotgun (WGS) entry which is preliminary data.</text>
</comment>
<sequence length="152" mass="16112">MIRVLIVDDHELIRQGLRKLLDVEEDIEVVGEAADGVQALAALAAPPYPQPDIVLVDARMPGMDGVQLISRLAGEHPRVAALVLSTFEEDEHIFGALRAGARGYLLKDCSPDDLVNAIRKTYQGEMVLGGPVAGRLVAELGLGGYHGPAGPA</sequence>
<dbReference type="PANTHER" id="PTHR43214">
    <property type="entry name" value="TWO-COMPONENT RESPONSE REGULATOR"/>
    <property type="match status" value="1"/>
</dbReference>
<evidence type="ECO:0000313" key="5">
    <source>
        <dbReference type="Proteomes" id="UP001612741"/>
    </source>
</evidence>
<dbReference type="InterPro" id="IPR039420">
    <property type="entry name" value="WalR-like"/>
</dbReference>
<keyword evidence="1" id="KW-0238">DNA-binding</keyword>
<dbReference type="SMART" id="SM00448">
    <property type="entry name" value="REC"/>
    <property type="match status" value="1"/>
</dbReference>
<dbReference type="RefSeq" id="WP_397089945.1">
    <property type="nucleotide sequence ID" value="NZ_JBITGY010000014.1"/>
</dbReference>
<dbReference type="InterPro" id="IPR001789">
    <property type="entry name" value="Sig_transdc_resp-reg_receiver"/>
</dbReference>
<dbReference type="EMBL" id="JBITGY010000014">
    <property type="protein sequence ID" value="MFI6504187.1"/>
    <property type="molecule type" value="Genomic_DNA"/>
</dbReference>
<dbReference type="InterPro" id="IPR011006">
    <property type="entry name" value="CheY-like_superfamily"/>
</dbReference>